<dbReference type="EMBL" id="BMIP01000006">
    <property type="protein sequence ID" value="GGD75384.1"/>
    <property type="molecule type" value="Genomic_DNA"/>
</dbReference>
<dbReference type="Pfam" id="PF16884">
    <property type="entry name" value="ADH_N_2"/>
    <property type="match status" value="1"/>
</dbReference>
<dbReference type="Gene3D" id="3.90.180.10">
    <property type="entry name" value="Medium-chain alcohol dehydrogenases, catalytic domain"/>
    <property type="match status" value="1"/>
</dbReference>
<reference evidence="3" key="2">
    <citation type="submission" date="2020-09" db="EMBL/GenBank/DDBJ databases">
        <authorList>
            <person name="Sun Q."/>
            <person name="Zhou Y."/>
        </authorList>
    </citation>
    <scope>NUCLEOTIDE SEQUENCE</scope>
    <source>
        <strain evidence="3">CGMCC 1.15360</strain>
    </source>
</reference>
<evidence type="ECO:0000313" key="4">
    <source>
        <dbReference type="Proteomes" id="UP000612349"/>
    </source>
</evidence>
<dbReference type="InterPro" id="IPR036291">
    <property type="entry name" value="NAD(P)-bd_dom_sf"/>
</dbReference>
<dbReference type="RefSeq" id="WP_066769906.1">
    <property type="nucleotide sequence ID" value="NZ_BMIP01000006.1"/>
</dbReference>
<protein>
    <submittedName>
        <fullName evidence="3">NADP-dependent oxidoreductase</fullName>
    </submittedName>
</protein>
<comment type="caution">
    <text evidence="3">The sequence shown here is derived from an EMBL/GenBank/DDBJ whole genome shotgun (WGS) entry which is preliminary data.</text>
</comment>
<dbReference type="Gene3D" id="3.40.50.720">
    <property type="entry name" value="NAD(P)-binding Rossmann-like Domain"/>
    <property type="match status" value="1"/>
</dbReference>
<dbReference type="PANTHER" id="PTHR43205">
    <property type="entry name" value="PROSTAGLANDIN REDUCTASE"/>
    <property type="match status" value="1"/>
</dbReference>
<name>A0A916Z498_9SPHN</name>
<organism evidence="3 4">
    <name type="scientific">Croceicoccus mobilis</name>
    <dbReference type="NCBI Taxonomy" id="1703339"/>
    <lineage>
        <taxon>Bacteria</taxon>
        <taxon>Pseudomonadati</taxon>
        <taxon>Pseudomonadota</taxon>
        <taxon>Alphaproteobacteria</taxon>
        <taxon>Sphingomonadales</taxon>
        <taxon>Erythrobacteraceae</taxon>
        <taxon>Croceicoccus</taxon>
    </lineage>
</organism>
<feature type="domain" description="Enoyl reductase (ER)" evidence="2">
    <location>
        <begin position="18"/>
        <end position="331"/>
    </location>
</feature>
<dbReference type="InterPro" id="IPR041694">
    <property type="entry name" value="ADH_N_2"/>
</dbReference>
<gene>
    <name evidence="3" type="ORF">GCM10010990_26230</name>
</gene>
<dbReference type="InterPro" id="IPR011032">
    <property type="entry name" value="GroES-like_sf"/>
</dbReference>
<reference evidence="3" key="1">
    <citation type="journal article" date="2014" name="Int. J. Syst. Evol. Microbiol.">
        <title>Complete genome sequence of Corynebacterium casei LMG S-19264T (=DSM 44701T), isolated from a smear-ripened cheese.</title>
        <authorList>
            <consortium name="US DOE Joint Genome Institute (JGI-PGF)"/>
            <person name="Walter F."/>
            <person name="Albersmeier A."/>
            <person name="Kalinowski J."/>
            <person name="Ruckert C."/>
        </authorList>
    </citation>
    <scope>NUCLEOTIDE SEQUENCE</scope>
    <source>
        <strain evidence="3">CGMCC 1.15360</strain>
    </source>
</reference>
<keyword evidence="4" id="KW-1185">Reference proteome</keyword>
<dbReference type="CDD" id="cd05288">
    <property type="entry name" value="PGDH"/>
    <property type="match status" value="1"/>
</dbReference>
<accession>A0A916Z498</accession>
<dbReference type="SUPFAM" id="SSF51735">
    <property type="entry name" value="NAD(P)-binding Rossmann-fold domains"/>
    <property type="match status" value="1"/>
</dbReference>
<proteinExistence type="predicted"/>
<dbReference type="Proteomes" id="UP000612349">
    <property type="component" value="Unassembled WGS sequence"/>
</dbReference>
<evidence type="ECO:0000259" key="2">
    <source>
        <dbReference type="SMART" id="SM00829"/>
    </source>
</evidence>
<dbReference type="GO" id="GO:0016628">
    <property type="term" value="F:oxidoreductase activity, acting on the CH-CH group of donors, NAD or NADP as acceptor"/>
    <property type="evidence" value="ECO:0007669"/>
    <property type="project" value="InterPro"/>
</dbReference>
<dbReference type="FunFam" id="3.40.50.720:FF:000121">
    <property type="entry name" value="Prostaglandin reductase 2"/>
    <property type="match status" value="1"/>
</dbReference>
<dbReference type="SMART" id="SM00829">
    <property type="entry name" value="PKS_ER"/>
    <property type="match status" value="1"/>
</dbReference>
<dbReference type="InterPro" id="IPR045010">
    <property type="entry name" value="MDR_fam"/>
</dbReference>
<sequence length="334" mass="35851">MGGNRQILVVSRPSGVPGPEHFAIVDGKLPELLDGQVLIRNQYLSVEPAMRGWLSDKGNYTEQIPLGSVMRSLAVGRVKDSRSPDYRPGDVVTGWFGWQEFAAVSPGAIIRKCKEVDLPPSLALGVLGLNGVTALLGLEKVGRPHPGDTVVVSSAAGAVGSAVGQIARRMGCRTVGIAGGPEKVAICIEEFGYDAAVDYRSAGFRNALAQACPRGVNVYFDNTAGPISDEVHGLLALNSRVVVCGTASIEAWDPAPTGPRLERNILVKRASVTGFIVLDYLDEFESASQRLAEFVRDRSLVYREEIMGGMECCLTSIEDLYAGRNMGKRIIRLH</sequence>
<dbReference type="SUPFAM" id="SSF50129">
    <property type="entry name" value="GroES-like"/>
    <property type="match status" value="1"/>
</dbReference>
<dbReference type="OrthoDB" id="9805663at2"/>
<keyword evidence="1" id="KW-0560">Oxidoreductase</keyword>
<evidence type="ECO:0000256" key="1">
    <source>
        <dbReference type="ARBA" id="ARBA00023002"/>
    </source>
</evidence>
<dbReference type="PANTHER" id="PTHR43205:SF7">
    <property type="entry name" value="PROSTAGLANDIN REDUCTASE 1"/>
    <property type="match status" value="1"/>
</dbReference>
<dbReference type="InterPro" id="IPR013149">
    <property type="entry name" value="ADH-like_C"/>
</dbReference>
<dbReference type="InterPro" id="IPR020843">
    <property type="entry name" value="ER"/>
</dbReference>
<evidence type="ECO:0000313" key="3">
    <source>
        <dbReference type="EMBL" id="GGD75384.1"/>
    </source>
</evidence>
<dbReference type="AlphaFoldDB" id="A0A916Z498"/>
<dbReference type="Pfam" id="PF00107">
    <property type="entry name" value="ADH_zinc_N"/>
    <property type="match status" value="1"/>
</dbReference>